<feature type="transmembrane region" description="Helical" evidence="1">
    <location>
        <begin position="151"/>
        <end position="170"/>
    </location>
</feature>
<keyword evidence="1" id="KW-1133">Transmembrane helix</keyword>
<feature type="domain" description="Histidine kinase/HSP90-like ATPase" evidence="2">
    <location>
        <begin position="324"/>
        <end position="413"/>
    </location>
</feature>
<dbReference type="SUPFAM" id="SSF55874">
    <property type="entry name" value="ATPase domain of HSP90 chaperone/DNA topoisomerase II/histidine kinase"/>
    <property type="match status" value="1"/>
</dbReference>
<dbReference type="EMBL" id="BAABIE010000012">
    <property type="protein sequence ID" value="GAA4753750.1"/>
    <property type="molecule type" value="Genomic_DNA"/>
</dbReference>
<protein>
    <recommendedName>
        <fullName evidence="2">Histidine kinase/HSP90-like ATPase domain-containing protein</fullName>
    </recommendedName>
</protein>
<feature type="transmembrane region" description="Helical" evidence="1">
    <location>
        <begin position="33"/>
        <end position="53"/>
    </location>
</feature>
<keyword evidence="4" id="KW-1185">Reference proteome</keyword>
<dbReference type="RefSeq" id="WP_345313863.1">
    <property type="nucleotide sequence ID" value="NZ_BAABIE010000012.1"/>
</dbReference>
<proteinExistence type="predicted"/>
<evidence type="ECO:0000256" key="1">
    <source>
        <dbReference type="SAM" id="Phobius"/>
    </source>
</evidence>
<evidence type="ECO:0000313" key="4">
    <source>
        <dbReference type="Proteomes" id="UP001500822"/>
    </source>
</evidence>
<dbReference type="InterPro" id="IPR003594">
    <property type="entry name" value="HATPase_dom"/>
</dbReference>
<accession>A0ABP8ZDX7</accession>
<evidence type="ECO:0000259" key="2">
    <source>
        <dbReference type="Pfam" id="PF02518"/>
    </source>
</evidence>
<organism evidence="3 4">
    <name type="scientific">Gordonia alkaliphila</name>
    <dbReference type="NCBI Taxonomy" id="1053547"/>
    <lineage>
        <taxon>Bacteria</taxon>
        <taxon>Bacillati</taxon>
        <taxon>Actinomycetota</taxon>
        <taxon>Actinomycetes</taxon>
        <taxon>Mycobacteriales</taxon>
        <taxon>Gordoniaceae</taxon>
        <taxon>Gordonia</taxon>
    </lineage>
</organism>
<sequence length="418" mass="44233">MTPSGLLARPDALTPTWVFGAGGISSAAMAQRLGSFMLAAGYTALFVLVVLSYDEYYLLAASWWSLLHLTGLLVCALAWLTAALMGRSGVCTMVAFLSWAACLSSVIAWQFAWTGTDLGLLGVADRPILQSFYVHLPAVALILVRRPGFAVLALISCVTIGAIGVGQLSYGRLDAALVMATLWSLSVTLVYLALVWAVMVIADRTDRERSRALLAARQGSWYIARDREGQRLDALVHDRIIAVLAELPSGRIDAHTAEQARVALEELENWTVVADAEAPALPLTGDEMAQKLSTAVAEVGGAEAVQVDIDSAVAAEYPFAAAVALSDAAVEAVRNARLHAGPTATCVAMIVLRADEVVVDVVDDGVGFDVEQLPPTAIGLPIAICERMDRLAGGSADVQSVPGSGTRVRLRWQRPVAA</sequence>
<reference evidence="4" key="1">
    <citation type="journal article" date="2019" name="Int. J. Syst. Evol. Microbiol.">
        <title>The Global Catalogue of Microorganisms (GCM) 10K type strain sequencing project: providing services to taxonomists for standard genome sequencing and annotation.</title>
        <authorList>
            <consortium name="The Broad Institute Genomics Platform"/>
            <consortium name="The Broad Institute Genome Sequencing Center for Infectious Disease"/>
            <person name="Wu L."/>
            <person name="Ma J."/>
        </authorList>
    </citation>
    <scope>NUCLEOTIDE SEQUENCE [LARGE SCALE GENOMIC DNA]</scope>
    <source>
        <strain evidence="4">JCM 18077</strain>
    </source>
</reference>
<feature type="transmembrane region" description="Helical" evidence="1">
    <location>
        <begin position="127"/>
        <end position="144"/>
    </location>
</feature>
<dbReference type="Gene3D" id="3.30.565.10">
    <property type="entry name" value="Histidine kinase-like ATPase, C-terminal domain"/>
    <property type="match status" value="1"/>
</dbReference>
<feature type="transmembrane region" description="Helical" evidence="1">
    <location>
        <begin position="65"/>
        <end position="86"/>
    </location>
</feature>
<feature type="transmembrane region" description="Helical" evidence="1">
    <location>
        <begin position="176"/>
        <end position="202"/>
    </location>
</feature>
<name>A0ABP8ZDX7_9ACTN</name>
<feature type="transmembrane region" description="Helical" evidence="1">
    <location>
        <begin position="93"/>
        <end position="112"/>
    </location>
</feature>
<keyword evidence="1" id="KW-0812">Transmembrane</keyword>
<comment type="caution">
    <text evidence="3">The sequence shown here is derived from an EMBL/GenBank/DDBJ whole genome shotgun (WGS) entry which is preliminary data.</text>
</comment>
<gene>
    <name evidence="3" type="ORF">GCM10023217_26550</name>
</gene>
<dbReference type="InterPro" id="IPR036890">
    <property type="entry name" value="HATPase_C_sf"/>
</dbReference>
<evidence type="ECO:0000313" key="3">
    <source>
        <dbReference type="EMBL" id="GAA4753750.1"/>
    </source>
</evidence>
<dbReference type="Pfam" id="PF02518">
    <property type="entry name" value="HATPase_c"/>
    <property type="match status" value="1"/>
</dbReference>
<dbReference type="Proteomes" id="UP001500822">
    <property type="component" value="Unassembled WGS sequence"/>
</dbReference>
<keyword evidence="1" id="KW-0472">Membrane</keyword>